<accession>A0AA39GU27</accession>
<reference evidence="1" key="1">
    <citation type="submission" date="2023-06" db="EMBL/GenBank/DDBJ databases">
        <title>Genomic analysis of the entomopathogenic nematode Steinernema hermaphroditum.</title>
        <authorList>
            <person name="Schwarz E.M."/>
            <person name="Heppert J.K."/>
            <person name="Baniya A."/>
            <person name="Schwartz H.T."/>
            <person name="Tan C.-H."/>
            <person name="Antoshechkin I."/>
            <person name="Sternberg P.W."/>
            <person name="Goodrich-Blair H."/>
            <person name="Dillman A.R."/>
        </authorList>
    </citation>
    <scope>NUCLEOTIDE SEQUENCE</scope>
    <source>
        <strain evidence="1">PS9179</strain>
        <tissue evidence="1">Whole animal</tissue>
    </source>
</reference>
<comment type="caution">
    <text evidence="1">The sequence shown here is derived from an EMBL/GenBank/DDBJ whole genome shotgun (WGS) entry which is preliminary data.</text>
</comment>
<name>A0AA39GU27_9BILA</name>
<organism evidence="1 2">
    <name type="scientific">Steinernema hermaphroditum</name>
    <dbReference type="NCBI Taxonomy" id="289476"/>
    <lineage>
        <taxon>Eukaryota</taxon>
        <taxon>Metazoa</taxon>
        <taxon>Ecdysozoa</taxon>
        <taxon>Nematoda</taxon>
        <taxon>Chromadorea</taxon>
        <taxon>Rhabditida</taxon>
        <taxon>Tylenchina</taxon>
        <taxon>Panagrolaimomorpha</taxon>
        <taxon>Strongyloidoidea</taxon>
        <taxon>Steinernematidae</taxon>
        <taxon>Steinernema</taxon>
    </lineage>
</organism>
<sequence>MDTVPVAFIEAVLDVLQIGSIKRKPCSPTDSQVAVRYVHDRVDPVDHGLADQIDDDDFCNVSEENLECVQALKLTGNWQIVAKNCISRTFISVAILWNRGVSPAVTGYVPLQRGNILSTLKNKSR</sequence>
<keyword evidence="2" id="KW-1185">Reference proteome</keyword>
<dbReference type="AlphaFoldDB" id="A0AA39GU27"/>
<dbReference type="EMBL" id="JAUCMV010000005">
    <property type="protein sequence ID" value="KAK0393578.1"/>
    <property type="molecule type" value="Genomic_DNA"/>
</dbReference>
<proteinExistence type="predicted"/>
<evidence type="ECO:0000313" key="1">
    <source>
        <dbReference type="EMBL" id="KAK0393578.1"/>
    </source>
</evidence>
<evidence type="ECO:0000313" key="2">
    <source>
        <dbReference type="Proteomes" id="UP001175271"/>
    </source>
</evidence>
<dbReference type="Proteomes" id="UP001175271">
    <property type="component" value="Unassembled WGS sequence"/>
</dbReference>
<gene>
    <name evidence="1" type="ORF">QR680_000286</name>
</gene>
<protein>
    <submittedName>
        <fullName evidence="1">Uncharacterized protein</fullName>
    </submittedName>
</protein>